<dbReference type="GO" id="GO:1902977">
    <property type="term" value="P:mitotic DNA replication preinitiation complex assembly"/>
    <property type="evidence" value="ECO:0007669"/>
    <property type="project" value="EnsemblFungi"/>
</dbReference>
<evidence type="ECO:0000313" key="8">
    <source>
        <dbReference type="Proteomes" id="UP000053447"/>
    </source>
</evidence>
<feature type="region of interest" description="Disordered" evidence="6">
    <location>
        <begin position="158"/>
        <end position="227"/>
    </location>
</feature>
<sequence>MFIRRSNYADAYSRIKVASLSGSCTVLIFVALDVDALCACKMLSTLMKQDFISHKIQPISGYQDLMDINQTVVLNNENLKFLILLNCGALIDLYQYLTPQDHISVYVIDSHRPWNLDNAFSNSNIFVFDDGDIEEKLYEERKAYDALVEMGDLELEKGSDDSSLVDEKENFSENENLEEELSKKKHKSSTDDEHKASESLEEEKDQEKLLDSTLLSSPHSTEYDSRKATQKKYYKYQKIISDYYDSGTWFGECISSQMYSLASDIGKEDNELLWFAVIGLTNQEMHRRMSYSKYLQLYSLFKDEVNRMNPLSTSDTENVKRTNGKTADDSSIRAKEEFRFMLFRHWSLYDSMFYSFYLGTKLKVWSEYGKKRLHKLFAKMGISLNQCHQVYTHMDMDLKKSLREKLDKFAPLYGLNNLVFPSFVRTFGFKCTLSASDASYGLSALLETGKYKDGKYELDKENKSLEKKSTNDKQENLMRDFWLNYFYDAFDALDDIDALCSSLKVAMELQKAIVRTGTSLIDKHAIRHLKAFRIAVLKEGPDLDIFTHPFALSKLALWISDAINEQEREQGRTRHLPFVIASLNERTDAYLLLGTSVSASSPLDHIDDNISCGRNRFGIIFSQLARATSARLRMDAFDAYCIEVFKSDLVGFLELLSTKAMF</sequence>
<dbReference type="GO" id="GO:0043596">
    <property type="term" value="C:nuclear replication fork"/>
    <property type="evidence" value="ECO:0007669"/>
    <property type="project" value="EnsemblFungi"/>
</dbReference>
<evidence type="ECO:0000256" key="4">
    <source>
        <dbReference type="ARBA" id="ARBA00023242"/>
    </source>
</evidence>
<reference evidence="8" key="1">
    <citation type="journal article" date="2016" name="Nat. Commun.">
        <title>Genome analysis of three Pneumocystis species reveals adaptation mechanisms to life exclusively in mammalian hosts.</title>
        <authorList>
            <person name="Ma L."/>
            <person name="Chen Z."/>
            <person name="Huang D.W."/>
            <person name="Kutty G."/>
            <person name="Ishihara M."/>
            <person name="Wang H."/>
            <person name="Abouelleil A."/>
            <person name="Bishop L."/>
            <person name="Davey E."/>
            <person name="Deng R."/>
            <person name="Deng X."/>
            <person name="Fan L."/>
            <person name="Fantoni G."/>
            <person name="Fitzgerald M."/>
            <person name="Gogineni E."/>
            <person name="Goldberg J.M."/>
            <person name="Handley G."/>
            <person name="Hu X."/>
            <person name="Huber C."/>
            <person name="Jiao X."/>
            <person name="Jones K."/>
            <person name="Levin J.Z."/>
            <person name="Liu Y."/>
            <person name="Macdonald P."/>
            <person name="Melnikov A."/>
            <person name="Raley C."/>
            <person name="Sassi M."/>
            <person name="Sherman B.T."/>
            <person name="Song X."/>
            <person name="Sykes S."/>
            <person name="Tran B."/>
            <person name="Walsh L."/>
            <person name="Xia Y."/>
            <person name="Yang J."/>
            <person name="Young S."/>
            <person name="Zeng Q."/>
            <person name="Zheng X."/>
            <person name="Stephens R."/>
            <person name="Nusbaum C."/>
            <person name="Birren B.W."/>
            <person name="Azadi P."/>
            <person name="Lempicki R.A."/>
            <person name="Cuomo C.A."/>
            <person name="Kovacs J.A."/>
        </authorList>
    </citation>
    <scope>NUCLEOTIDE SEQUENCE [LARGE SCALE GENOMIC DNA]</scope>
    <source>
        <strain evidence="8">RU7</strain>
    </source>
</reference>
<comment type="subcellular location">
    <subcellularLocation>
        <location evidence="1">Nucleus</location>
    </subcellularLocation>
</comment>
<dbReference type="Proteomes" id="UP000053447">
    <property type="component" value="Unassembled WGS sequence"/>
</dbReference>
<comment type="caution">
    <text evidence="7">The sequence shown here is derived from an EMBL/GenBank/DDBJ whole genome shotgun (WGS) entry which is preliminary data.</text>
</comment>
<comment type="similarity">
    <text evidence="2">Belongs to the CDC45 family.</text>
</comment>
<dbReference type="GO" id="GO:0003697">
    <property type="term" value="F:single-stranded DNA binding"/>
    <property type="evidence" value="ECO:0007669"/>
    <property type="project" value="EnsemblFungi"/>
</dbReference>
<evidence type="ECO:0008006" key="9">
    <source>
        <dbReference type="Google" id="ProtNLM"/>
    </source>
</evidence>
<keyword evidence="4" id="KW-0539">Nucleus</keyword>
<feature type="compositionally biased region" description="Basic and acidic residues" evidence="6">
    <location>
        <begin position="188"/>
        <end position="198"/>
    </location>
</feature>
<dbReference type="OrthoDB" id="10258882at2759"/>
<dbReference type="Pfam" id="PF02724">
    <property type="entry name" value="CDC45"/>
    <property type="match status" value="1"/>
</dbReference>
<accession>A0A0W4ZR99</accession>
<evidence type="ECO:0000256" key="1">
    <source>
        <dbReference type="ARBA" id="ARBA00004123"/>
    </source>
</evidence>
<dbReference type="InterPro" id="IPR003874">
    <property type="entry name" value="CDC45"/>
</dbReference>
<name>A0A0W4ZR99_PNEJ7</name>
<dbReference type="RefSeq" id="XP_018229893.1">
    <property type="nucleotide sequence ID" value="XM_018373718.1"/>
</dbReference>
<dbReference type="GO" id="GO:0000727">
    <property type="term" value="P:double-strand break repair via break-induced replication"/>
    <property type="evidence" value="ECO:0007669"/>
    <property type="project" value="EnsemblFungi"/>
</dbReference>
<dbReference type="GO" id="GO:0031573">
    <property type="term" value="P:mitotic intra-S DNA damage checkpoint signaling"/>
    <property type="evidence" value="ECO:0007669"/>
    <property type="project" value="EnsemblFungi"/>
</dbReference>
<dbReference type="eggNOG" id="KOG2475">
    <property type="taxonomic scope" value="Eukaryota"/>
</dbReference>
<evidence type="ECO:0000313" key="7">
    <source>
        <dbReference type="EMBL" id="KTW30903.1"/>
    </source>
</evidence>
<keyword evidence="5" id="KW-0131">Cell cycle</keyword>
<dbReference type="VEuPathDB" id="FungiDB:T551_01455"/>
<dbReference type="GO" id="GO:0000785">
    <property type="term" value="C:chromatin"/>
    <property type="evidence" value="ECO:0007669"/>
    <property type="project" value="EnsemblFungi"/>
</dbReference>
<keyword evidence="3" id="KW-0235">DNA replication</keyword>
<gene>
    <name evidence="7" type="ORF">T551_01455</name>
</gene>
<dbReference type="GO" id="GO:0003682">
    <property type="term" value="F:chromatin binding"/>
    <property type="evidence" value="ECO:0007669"/>
    <property type="project" value="EnsemblFungi"/>
</dbReference>
<dbReference type="PANTHER" id="PTHR10507:SF0">
    <property type="entry name" value="CELL DIVISION CONTROL PROTEIN 45 HOMOLOG"/>
    <property type="match status" value="1"/>
</dbReference>
<evidence type="ECO:0000256" key="3">
    <source>
        <dbReference type="ARBA" id="ARBA00022705"/>
    </source>
</evidence>
<evidence type="ECO:0000256" key="5">
    <source>
        <dbReference type="ARBA" id="ARBA00023306"/>
    </source>
</evidence>
<dbReference type="GeneID" id="28939973"/>
<dbReference type="GO" id="GO:0071162">
    <property type="term" value="C:CMG complex"/>
    <property type="evidence" value="ECO:0007669"/>
    <property type="project" value="EnsemblFungi"/>
</dbReference>
<organism evidence="7 8">
    <name type="scientific">Pneumocystis jirovecii (strain RU7)</name>
    <name type="common">Human pneumocystis pneumonia agent</name>
    <dbReference type="NCBI Taxonomy" id="1408657"/>
    <lineage>
        <taxon>Eukaryota</taxon>
        <taxon>Fungi</taxon>
        <taxon>Dikarya</taxon>
        <taxon>Ascomycota</taxon>
        <taxon>Taphrinomycotina</taxon>
        <taxon>Pneumocystomycetes</taxon>
        <taxon>Pneumocystaceae</taxon>
        <taxon>Pneumocystis</taxon>
    </lineage>
</organism>
<dbReference type="EMBL" id="LFWA01000006">
    <property type="protein sequence ID" value="KTW30903.1"/>
    <property type="molecule type" value="Genomic_DNA"/>
</dbReference>
<protein>
    <recommendedName>
        <fullName evidence="9">Cell division control protein 45</fullName>
    </recommendedName>
</protein>
<feature type="compositionally biased region" description="Basic and acidic residues" evidence="6">
    <location>
        <begin position="158"/>
        <end position="171"/>
    </location>
</feature>
<dbReference type="STRING" id="1408657.A0A0W4ZR99"/>
<dbReference type="AlphaFoldDB" id="A0A0W4ZR99"/>
<dbReference type="GO" id="GO:0006270">
    <property type="term" value="P:DNA replication initiation"/>
    <property type="evidence" value="ECO:0007669"/>
    <property type="project" value="EnsemblFungi"/>
</dbReference>
<evidence type="ECO:0000256" key="6">
    <source>
        <dbReference type="SAM" id="MobiDB-lite"/>
    </source>
</evidence>
<keyword evidence="8" id="KW-1185">Reference proteome</keyword>
<dbReference type="GO" id="GO:0003688">
    <property type="term" value="F:DNA replication origin binding"/>
    <property type="evidence" value="ECO:0007669"/>
    <property type="project" value="EnsemblFungi"/>
</dbReference>
<proteinExistence type="inferred from homology"/>
<dbReference type="PANTHER" id="PTHR10507">
    <property type="entry name" value="CDC45-RELATED PROTEIN"/>
    <property type="match status" value="1"/>
</dbReference>
<evidence type="ECO:0000256" key="2">
    <source>
        <dbReference type="ARBA" id="ARBA00010727"/>
    </source>
</evidence>